<evidence type="ECO:0000256" key="1">
    <source>
        <dbReference type="SAM" id="MobiDB-lite"/>
    </source>
</evidence>
<accession>A0A645HKH9</accession>
<comment type="caution">
    <text evidence="2">The sequence shown here is derived from an EMBL/GenBank/DDBJ whole genome shotgun (WGS) entry which is preliminary data.</text>
</comment>
<proteinExistence type="predicted"/>
<organism evidence="2">
    <name type="scientific">bioreactor metagenome</name>
    <dbReference type="NCBI Taxonomy" id="1076179"/>
    <lineage>
        <taxon>unclassified sequences</taxon>
        <taxon>metagenomes</taxon>
        <taxon>ecological metagenomes</taxon>
    </lineage>
</organism>
<dbReference type="AlphaFoldDB" id="A0A645HKH9"/>
<name>A0A645HKH9_9ZZZZ</name>
<dbReference type="EMBL" id="VSSQ01094410">
    <property type="protein sequence ID" value="MPN38902.1"/>
    <property type="molecule type" value="Genomic_DNA"/>
</dbReference>
<gene>
    <name evidence="2" type="ORF">SDC9_186427</name>
</gene>
<feature type="region of interest" description="Disordered" evidence="1">
    <location>
        <begin position="1"/>
        <end position="21"/>
    </location>
</feature>
<evidence type="ECO:0000313" key="2">
    <source>
        <dbReference type="EMBL" id="MPN38902.1"/>
    </source>
</evidence>
<sequence length="124" mass="14700">MCDGKRADSQQRGESRLGKAQFRTELRDPFSRDAERFFRYGGRKRFLGIGRAFPTHLLKTVNLFRLFPYDFTHGLKLGLHRFENFVRFPFRHAGECFDQKLLNLWHDFSHFYAGYGNGTIYNIV</sequence>
<protein>
    <submittedName>
        <fullName evidence="2">Uncharacterized protein</fullName>
    </submittedName>
</protein>
<reference evidence="2" key="1">
    <citation type="submission" date="2019-08" db="EMBL/GenBank/DDBJ databases">
        <authorList>
            <person name="Kucharzyk K."/>
            <person name="Murdoch R.W."/>
            <person name="Higgins S."/>
            <person name="Loffler F."/>
        </authorList>
    </citation>
    <scope>NUCLEOTIDE SEQUENCE</scope>
</reference>